<name>A0A9W4MI61_9ACTN</name>
<dbReference type="Proteomes" id="UP001153328">
    <property type="component" value="Unassembled WGS sequence"/>
</dbReference>
<feature type="region of interest" description="Disordered" evidence="1">
    <location>
        <begin position="1"/>
        <end position="63"/>
    </location>
</feature>
<accession>A0A9W4MI61</accession>
<comment type="caution">
    <text evidence="2">The sequence shown here is derived from an EMBL/GenBank/DDBJ whole genome shotgun (WGS) entry which is preliminary data.</text>
</comment>
<protein>
    <submittedName>
        <fullName evidence="2">Uncharacterized protein</fullName>
    </submittedName>
</protein>
<proteinExistence type="predicted"/>
<evidence type="ECO:0000313" key="2">
    <source>
        <dbReference type="EMBL" id="CAG7645982.1"/>
    </source>
</evidence>
<keyword evidence="3" id="KW-1185">Reference proteome</keyword>
<organism evidence="2 3">
    <name type="scientific">Actinacidiphila bryophytorum</name>
    <dbReference type="NCBI Taxonomy" id="1436133"/>
    <lineage>
        <taxon>Bacteria</taxon>
        <taxon>Bacillati</taxon>
        <taxon>Actinomycetota</taxon>
        <taxon>Actinomycetes</taxon>
        <taxon>Kitasatosporales</taxon>
        <taxon>Streptomycetaceae</taxon>
        <taxon>Actinacidiphila</taxon>
    </lineage>
</organism>
<feature type="compositionally biased region" description="Basic and acidic residues" evidence="1">
    <location>
        <begin position="47"/>
        <end position="63"/>
    </location>
</feature>
<gene>
    <name evidence="2" type="ORF">SBRY_40296</name>
</gene>
<reference evidence="2" key="1">
    <citation type="submission" date="2021-06" db="EMBL/GenBank/DDBJ databases">
        <authorList>
            <person name="Arsene-Ploetze F."/>
        </authorList>
    </citation>
    <scope>NUCLEOTIDE SEQUENCE</scope>
    <source>
        <strain evidence="2">SBRY1</strain>
    </source>
</reference>
<sequence>MSTYRNAQVTPDLPPRTATPDLQGQGGPGPAGGRSSQDAGPARGARRPAERAPSRDEGQPRRR</sequence>
<dbReference type="EMBL" id="CAJVAX010000018">
    <property type="protein sequence ID" value="CAG7645982.1"/>
    <property type="molecule type" value="Genomic_DNA"/>
</dbReference>
<evidence type="ECO:0000256" key="1">
    <source>
        <dbReference type="SAM" id="MobiDB-lite"/>
    </source>
</evidence>
<dbReference type="AlphaFoldDB" id="A0A9W4MI61"/>
<evidence type="ECO:0000313" key="3">
    <source>
        <dbReference type="Proteomes" id="UP001153328"/>
    </source>
</evidence>